<evidence type="ECO:0000313" key="2">
    <source>
        <dbReference type="Proteomes" id="UP001500523"/>
    </source>
</evidence>
<sequence length="46" mass="4896">MLSLSYRQAATFADLFAAWFDTAMGVWPGAPAAIVRAEPVSPGWAP</sequence>
<dbReference type="RefSeq" id="WP_344691985.1">
    <property type="nucleotide sequence ID" value="NZ_BAABBF010000002.1"/>
</dbReference>
<proteinExistence type="predicted"/>
<comment type="caution">
    <text evidence="1">The sequence shown here is derived from an EMBL/GenBank/DDBJ whole genome shotgun (WGS) entry which is preliminary data.</text>
</comment>
<name>A0ABP7D4D0_9SPHN</name>
<gene>
    <name evidence="1" type="ORF">GCM10022268_06750</name>
</gene>
<dbReference type="Proteomes" id="UP001500523">
    <property type="component" value="Unassembled WGS sequence"/>
</dbReference>
<accession>A0ABP7D4D0</accession>
<organism evidence="1 2">
    <name type="scientific">Sphingomonas cynarae</name>
    <dbReference type="NCBI Taxonomy" id="930197"/>
    <lineage>
        <taxon>Bacteria</taxon>
        <taxon>Pseudomonadati</taxon>
        <taxon>Pseudomonadota</taxon>
        <taxon>Alphaproteobacteria</taxon>
        <taxon>Sphingomonadales</taxon>
        <taxon>Sphingomonadaceae</taxon>
        <taxon>Sphingomonas</taxon>
    </lineage>
</organism>
<reference evidence="2" key="1">
    <citation type="journal article" date="2019" name="Int. J. Syst. Evol. Microbiol.">
        <title>The Global Catalogue of Microorganisms (GCM) 10K type strain sequencing project: providing services to taxonomists for standard genome sequencing and annotation.</title>
        <authorList>
            <consortium name="The Broad Institute Genomics Platform"/>
            <consortium name="The Broad Institute Genome Sequencing Center for Infectious Disease"/>
            <person name="Wu L."/>
            <person name="Ma J."/>
        </authorList>
    </citation>
    <scope>NUCLEOTIDE SEQUENCE [LARGE SCALE GENOMIC DNA]</scope>
    <source>
        <strain evidence="2">JCM 17498</strain>
    </source>
</reference>
<protein>
    <submittedName>
        <fullName evidence="1">Uncharacterized protein</fullName>
    </submittedName>
</protein>
<evidence type="ECO:0000313" key="1">
    <source>
        <dbReference type="EMBL" id="GAA3699170.1"/>
    </source>
</evidence>
<keyword evidence="2" id="KW-1185">Reference proteome</keyword>
<dbReference type="EMBL" id="BAABBF010000002">
    <property type="protein sequence ID" value="GAA3699170.1"/>
    <property type="molecule type" value="Genomic_DNA"/>
</dbReference>